<keyword evidence="6" id="KW-1185">Reference proteome</keyword>
<dbReference type="AlphaFoldDB" id="A0A0B6TGB3"/>
<gene>
    <name evidence="5" type="ORF">B840_07060</name>
</gene>
<dbReference type="Pfam" id="PF11611">
    <property type="entry name" value="DUF4352"/>
    <property type="match status" value="1"/>
</dbReference>
<dbReference type="EMBL" id="CP007790">
    <property type="protein sequence ID" value="AJK69017.1"/>
    <property type="molecule type" value="Genomic_DNA"/>
</dbReference>
<sequence>MSTPQQPQGDPNQQPQERIVYVEKKKKGGCMKWGAIILGAIIVIGILVSVFGGGDDSSTDNQSGGSGETQTGNETAQVEEGTDLALGQAYTTRDGMDIVVNNFSVMSGALGQNSCADVTYTNNGDEQTSFQGYWDWKVQNPAGVITDPTFTGDNNLSSGDLAPGGTVSGSVCFDSVEPGEYRLVFEPTLSFSSDTATWVANI</sequence>
<evidence type="ECO:0000256" key="2">
    <source>
        <dbReference type="SAM" id="MobiDB-lite"/>
    </source>
</evidence>
<dbReference type="OrthoDB" id="4424606at2"/>
<evidence type="ECO:0000256" key="3">
    <source>
        <dbReference type="SAM" id="Phobius"/>
    </source>
</evidence>
<evidence type="ECO:0000256" key="1">
    <source>
        <dbReference type="ARBA" id="ARBA00022729"/>
    </source>
</evidence>
<evidence type="ECO:0000259" key="4">
    <source>
        <dbReference type="Pfam" id="PF11611"/>
    </source>
</evidence>
<accession>A0A0B6TGB3</accession>
<protein>
    <recommendedName>
        <fullName evidence="4">DUF4352 domain-containing protein</fullName>
    </recommendedName>
</protein>
<dbReference type="Gene3D" id="2.60.40.1240">
    <property type="match status" value="1"/>
</dbReference>
<reference evidence="5 6" key="1">
    <citation type="submission" date="2014-05" db="EMBL/GenBank/DDBJ databases">
        <title>Complete genome sequence of Corynebacterium marinum DSM 44953.</title>
        <authorList>
            <person name="Schaffert L."/>
            <person name="Albersmeier A."/>
            <person name="Kalinowski J."/>
            <person name="Ruckert C."/>
        </authorList>
    </citation>
    <scope>NUCLEOTIDE SEQUENCE [LARGE SCALE GENOMIC DNA]</scope>
    <source>
        <strain evidence="5 6">DSM 44953</strain>
    </source>
</reference>
<dbReference type="RefSeq" id="WP_052491119.1">
    <property type="nucleotide sequence ID" value="NZ_CP007790.1"/>
</dbReference>
<evidence type="ECO:0000313" key="6">
    <source>
        <dbReference type="Proteomes" id="UP000031928"/>
    </source>
</evidence>
<keyword evidence="3" id="KW-1133">Transmembrane helix</keyword>
<name>A0A0B6TGB3_9CORY</name>
<feature type="domain" description="DUF4352" evidence="4">
    <location>
        <begin position="115"/>
        <end position="193"/>
    </location>
</feature>
<dbReference type="Proteomes" id="UP000031928">
    <property type="component" value="Chromosome"/>
</dbReference>
<keyword evidence="3" id="KW-0812">Transmembrane</keyword>
<proteinExistence type="predicted"/>
<dbReference type="InterPro" id="IPR029051">
    <property type="entry name" value="DUF4352"/>
</dbReference>
<keyword evidence="1" id="KW-0732">Signal</keyword>
<feature type="region of interest" description="Disordered" evidence="2">
    <location>
        <begin position="56"/>
        <end position="79"/>
    </location>
</feature>
<dbReference type="HOGENOM" id="CLU_1336655_0_0_11"/>
<organism evidence="5 6">
    <name type="scientific">Corynebacterium marinum DSM 44953</name>
    <dbReference type="NCBI Taxonomy" id="1224162"/>
    <lineage>
        <taxon>Bacteria</taxon>
        <taxon>Bacillati</taxon>
        <taxon>Actinomycetota</taxon>
        <taxon>Actinomycetes</taxon>
        <taxon>Mycobacteriales</taxon>
        <taxon>Corynebacteriaceae</taxon>
        <taxon>Corynebacterium</taxon>
    </lineage>
</organism>
<dbReference type="InterPro" id="IPR029050">
    <property type="entry name" value="Immunoprotect_excell_Ig-like"/>
</dbReference>
<evidence type="ECO:0000313" key="5">
    <source>
        <dbReference type="EMBL" id="AJK69017.1"/>
    </source>
</evidence>
<feature type="compositionally biased region" description="Polar residues" evidence="2">
    <location>
        <begin position="59"/>
        <end position="76"/>
    </location>
</feature>
<dbReference type="KEGG" id="cmq:B840_07060"/>
<keyword evidence="3" id="KW-0472">Membrane</keyword>
<feature type="transmembrane region" description="Helical" evidence="3">
    <location>
        <begin position="33"/>
        <end position="53"/>
    </location>
</feature>